<dbReference type="InterPro" id="IPR007867">
    <property type="entry name" value="GMC_OxRtase_C"/>
</dbReference>
<dbReference type="Pfam" id="PF05199">
    <property type="entry name" value="GMC_oxred_C"/>
    <property type="match status" value="1"/>
</dbReference>
<organism evidence="4 5">
    <name type="scientific">Coccomyxa subellipsoidea</name>
    <dbReference type="NCBI Taxonomy" id="248742"/>
    <lineage>
        <taxon>Eukaryota</taxon>
        <taxon>Viridiplantae</taxon>
        <taxon>Chlorophyta</taxon>
        <taxon>core chlorophytes</taxon>
        <taxon>Trebouxiophyceae</taxon>
        <taxon>Trebouxiophyceae incertae sedis</taxon>
        <taxon>Coccomyxaceae</taxon>
        <taxon>Coccomyxa</taxon>
    </lineage>
</organism>
<dbReference type="EMBL" id="JALJOT010000004">
    <property type="protein sequence ID" value="KAK9915568.1"/>
    <property type="molecule type" value="Genomic_DNA"/>
</dbReference>
<evidence type="ECO:0000256" key="2">
    <source>
        <dbReference type="SAM" id="MobiDB-lite"/>
    </source>
</evidence>
<feature type="domain" description="Glucose-methanol-choline oxidoreductase C-terminal" evidence="3">
    <location>
        <begin position="280"/>
        <end position="413"/>
    </location>
</feature>
<keyword evidence="5" id="KW-1185">Reference proteome</keyword>
<dbReference type="Gene3D" id="3.50.50.60">
    <property type="entry name" value="FAD/NAD(P)-binding domain"/>
    <property type="match status" value="2"/>
</dbReference>
<dbReference type="SUPFAM" id="SSF51905">
    <property type="entry name" value="FAD/NAD(P)-binding domain"/>
    <property type="match status" value="1"/>
</dbReference>
<dbReference type="PANTHER" id="PTHR11552:SF147">
    <property type="entry name" value="CHOLINE DEHYDROGENASE, MITOCHONDRIAL"/>
    <property type="match status" value="1"/>
</dbReference>
<evidence type="ECO:0000256" key="1">
    <source>
        <dbReference type="ARBA" id="ARBA00010790"/>
    </source>
</evidence>
<dbReference type="Proteomes" id="UP001491310">
    <property type="component" value="Unassembled WGS sequence"/>
</dbReference>
<evidence type="ECO:0000259" key="3">
    <source>
        <dbReference type="Pfam" id="PF05199"/>
    </source>
</evidence>
<dbReference type="InterPro" id="IPR036188">
    <property type="entry name" value="FAD/NAD-bd_sf"/>
</dbReference>
<comment type="similarity">
    <text evidence="1">Belongs to the GMC oxidoreductase family.</text>
</comment>
<comment type="caution">
    <text evidence="4">The sequence shown here is derived from an EMBL/GenBank/DDBJ whole genome shotgun (WGS) entry which is preliminary data.</text>
</comment>
<evidence type="ECO:0000313" key="5">
    <source>
        <dbReference type="Proteomes" id="UP001491310"/>
    </source>
</evidence>
<dbReference type="InterPro" id="IPR012132">
    <property type="entry name" value="GMC_OxRdtase"/>
</dbReference>
<dbReference type="Gene3D" id="3.30.560.10">
    <property type="entry name" value="Glucose Oxidase, domain 3"/>
    <property type="match status" value="1"/>
</dbReference>
<reference evidence="4 5" key="1">
    <citation type="journal article" date="2024" name="Nat. Commun.">
        <title>Phylogenomics reveals the evolutionary origins of lichenization in chlorophyte algae.</title>
        <authorList>
            <person name="Puginier C."/>
            <person name="Libourel C."/>
            <person name="Otte J."/>
            <person name="Skaloud P."/>
            <person name="Haon M."/>
            <person name="Grisel S."/>
            <person name="Petersen M."/>
            <person name="Berrin J.G."/>
            <person name="Delaux P.M."/>
            <person name="Dal Grande F."/>
            <person name="Keller J."/>
        </authorList>
    </citation>
    <scope>NUCLEOTIDE SEQUENCE [LARGE SCALE GENOMIC DNA]</scope>
    <source>
        <strain evidence="4 5">SAG 216-7</strain>
    </source>
</reference>
<protein>
    <recommendedName>
        <fullName evidence="3">Glucose-methanol-choline oxidoreductase C-terminal domain-containing protein</fullName>
    </recommendedName>
</protein>
<sequence length="440" mass="46790">MAGQYVFPGTRPATPAFVLATGRGVHDLRAGVQCKQANSSWDQEGLDAGGGTGKRGEGGTHTGWATATVQEYARLEPLLHASARRQQKIDLSSQREASGRQLGDECDTLTTKELRETLMHGVCQGGPLRTPFNCAARPTTTAEALRMGCTAGIPEIDNFNDWRRSQAGYGEFQLNFKDGNKHSDELAPGGEVVLCAGSIHLPQILQLSSIRPQAISGKTVLLSLWTSLASARTSQSEPDLQIRFVPSLAPRWCRLLCHVRKTKDSKWPSGLTFQLLGVRPKSRGSVSHRSDDPWDAPQVDIGFLNDKQVADLATLRSGMKRPWQTAAQSFVASELHPGALASLDTAIDAFIRDTVHSGYANVGTCSMAAAPGGNAVVDPSLCVFGVWGLRVADASVIPAIPGGQTRAATVMVAERAAHILLGSGAQQPSGPELAAQMALA</sequence>
<feature type="region of interest" description="Disordered" evidence="2">
    <location>
        <begin position="39"/>
        <end position="59"/>
    </location>
</feature>
<gene>
    <name evidence="4" type="ORF">WJX75_000937</name>
</gene>
<name>A0ABR2YUN1_9CHLO</name>
<dbReference type="SUPFAM" id="SSF54373">
    <property type="entry name" value="FAD-linked reductases, C-terminal domain"/>
    <property type="match status" value="1"/>
</dbReference>
<accession>A0ABR2YUN1</accession>
<proteinExistence type="inferred from homology"/>
<evidence type="ECO:0000313" key="4">
    <source>
        <dbReference type="EMBL" id="KAK9915568.1"/>
    </source>
</evidence>
<dbReference type="PANTHER" id="PTHR11552">
    <property type="entry name" value="GLUCOSE-METHANOL-CHOLINE GMC OXIDOREDUCTASE"/>
    <property type="match status" value="1"/>
</dbReference>